<dbReference type="Gene3D" id="1.10.510.10">
    <property type="entry name" value="Transferase(Phosphotransferase) domain 1"/>
    <property type="match status" value="1"/>
</dbReference>
<comment type="catalytic activity">
    <reaction evidence="8">
        <text>L-seryl-[protein] + ATP = O-phospho-L-seryl-[protein] + ADP + H(+)</text>
        <dbReference type="Rhea" id="RHEA:17989"/>
        <dbReference type="Rhea" id="RHEA-COMP:9863"/>
        <dbReference type="Rhea" id="RHEA-COMP:11604"/>
        <dbReference type="ChEBI" id="CHEBI:15378"/>
        <dbReference type="ChEBI" id="CHEBI:29999"/>
        <dbReference type="ChEBI" id="CHEBI:30616"/>
        <dbReference type="ChEBI" id="CHEBI:83421"/>
        <dbReference type="ChEBI" id="CHEBI:456216"/>
        <dbReference type="EC" id="2.7.11.1"/>
    </reaction>
</comment>
<accession>A0ABQ7GY41</accession>
<name>A0ABQ7GY41_DUNSA</name>
<evidence type="ECO:0000256" key="8">
    <source>
        <dbReference type="ARBA" id="ARBA00048679"/>
    </source>
</evidence>
<dbReference type="Pfam" id="PF00069">
    <property type="entry name" value="Pkinase"/>
    <property type="match status" value="1"/>
</dbReference>
<dbReference type="EC" id="2.7.11.1" evidence="1"/>
<evidence type="ECO:0000256" key="7">
    <source>
        <dbReference type="ARBA" id="ARBA00047899"/>
    </source>
</evidence>
<dbReference type="PROSITE" id="PS00108">
    <property type="entry name" value="PROTEIN_KINASE_ST"/>
    <property type="match status" value="1"/>
</dbReference>
<proteinExistence type="predicted"/>
<dbReference type="SMART" id="SM00220">
    <property type="entry name" value="S_TKc"/>
    <property type="match status" value="1"/>
</dbReference>
<evidence type="ECO:0000256" key="5">
    <source>
        <dbReference type="ARBA" id="ARBA00022777"/>
    </source>
</evidence>
<dbReference type="InterPro" id="IPR011009">
    <property type="entry name" value="Kinase-like_dom_sf"/>
</dbReference>
<dbReference type="InterPro" id="IPR000719">
    <property type="entry name" value="Prot_kinase_dom"/>
</dbReference>
<gene>
    <name evidence="10" type="ORF">DUNSADRAFT_591</name>
</gene>
<dbReference type="SUPFAM" id="SSF56112">
    <property type="entry name" value="Protein kinase-like (PK-like)"/>
    <property type="match status" value="1"/>
</dbReference>
<comment type="caution">
    <text evidence="10">The sequence shown here is derived from an EMBL/GenBank/DDBJ whole genome shotgun (WGS) entry which is preliminary data.</text>
</comment>
<dbReference type="PROSITE" id="PS50011">
    <property type="entry name" value="PROTEIN_KINASE_DOM"/>
    <property type="match status" value="1"/>
</dbReference>
<feature type="domain" description="Protein kinase" evidence="9">
    <location>
        <begin position="1"/>
        <end position="257"/>
    </location>
</feature>
<keyword evidence="5" id="KW-0418">Kinase</keyword>
<sequence>MCITLCSFHPSLLIAGSRVGASSPSCTWSFPAFSLRARECILTKSHLGLAMEYASGGNLTEYVTDKWESTPSRNGLFLAEDEARYFFKQFLSAVEYLHANHVAHRDLKLDNIVLNKSDPPSIKLCDFGFAKNWEDQSNMYTQIGTPVYMSPQLINSKTTDKGYDAQKADVWACGILLFVMMLGMFPFEHSDHPDPNSSQAHAEVWLQQIKTNWREAPRIAESAKKLSPECQDLLDKMFDLDEEKRISIREIRAHPWYNKPMAPKFVHALDKLKESQENNNNKLEAGVYQSEARIVALQSLVEKAGNKGGVDEEVVRVPLARVKLGDAAGGKQVEGNLEAPSMKVIEE</sequence>
<dbReference type="InterPro" id="IPR008271">
    <property type="entry name" value="Ser/Thr_kinase_AS"/>
</dbReference>
<evidence type="ECO:0000313" key="10">
    <source>
        <dbReference type="EMBL" id="KAF5839520.1"/>
    </source>
</evidence>
<protein>
    <recommendedName>
        <fullName evidence="1">non-specific serine/threonine protein kinase</fullName>
        <ecNumber evidence="1">2.7.11.1</ecNumber>
    </recommendedName>
</protein>
<evidence type="ECO:0000259" key="9">
    <source>
        <dbReference type="PROSITE" id="PS50011"/>
    </source>
</evidence>
<dbReference type="PANTHER" id="PTHR24343">
    <property type="entry name" value="SERINE/THREONINE KINASE"/>
    <property type="match status" value="1"/>
</dbReference>
<organism evidence="10 11">
    <name type="scientific">Dunaliella salina</name>
    <name type="common">Green alga</name>
    <name type="synonym">Protococcus salinus</name>
    <dbReference type="NCBI Taxonomy" id="3046"/>
    <lineage>
        <taxon>Eukaryota</taxon>
        <taxon>Viridiplantae</taxon>
        <taxon>Chlorophyta</taxon>
        <taxon>core chlorophytes</taxon>
        <taxon>Chlorophyceae</taxon>
        <taxon>CS clade</taxon>
        <taxon>Chlamydomonadales</taxon>
        <taxon>Dunaliellaceae</taxon>
        <taxon>Dunaliella</taxon>
    </lineage>
</organism>
<evidence type="ECO:0000256" key="6">
    <source>
        <dbReference type="ARBA" id="ARBA00022840"/>
    </source>
</evidence>
<evidence type="ECO:0000313" key="11">
    <source>
        <dbReference type="Proteomes" id="UP000815325"/>
    </source>
</evidence>
<keyword evidence="2" id="KW-0723">Serine/threonine-protein kinase</keyword>
<evidence type="ECO:0000256" key="3">
    <source>
        <dbReference type="ARBA" id="ARBA00022679"/>
    </source>
</evidence>
<dbReference type="PANTHER" id="PTHR24343:SF558">
    <property type="entry name" value="PROTEIN KINASE DOMAIN-CONTAINING PROTEIN"/>
    <property type="match status" value="1"/>
</dbReference>
<keyword evidence="11" id="KW-1185">Reference proteome</keyword>
<evidence type="ECO:0000256" key="1">
    <source>
        <dbReference type="ARBA" id="ARBA00012513"/>
    </source>
</evidence>
<dbReference type="EMBL" id="MU069541">
    <property type="protein sequence ID" value="KAF5839520.1"/>
    <property type="molecule type" value="Genomic_DNA"/>
</dbReference>
<reference evidence="10" key="1">
    <citation type="submission" date="2017-08" db="EMBL/GenBank/DDBJ databases">
        <authorList>
            <person name="Polle J.E."/>
            <person name="Barry K."/>
            <person name="Cushman J."/>
            <person name="Schmutz J."/>
            <person name="Tran D."/>
            <person name="Hathwaick L.T."/>
            <person name="Yim W.C."/>
            <person name="Jenkins J."/>
            <person name="Mckie-Krisberg Z.M."/>
            <person name="Prochnik S."/>
            <person name="Lindquist E."/>
            <person name="Dockter R.B."/>
            <person name="Adam C."/>
            <person name="Molina H."/>
            <person name="Bunkerborg J."/>
            <person name="Jin E."/>
            <person name="Buchheim M."/>
            <person name="Magnuson J."/>
        </authorList>
    </citation>
    <scope>NUCLEOTIDE SEQUENCE</scope>
    <source>
        <strain evidence="10">CCAP 19/18</strain>
    </source>
</reference>
<keyword evidence="3" id="KW-0808">Transferase</keyword>
<comment type="catalytic activity">
    <reaction evidence="7">
        <text>L-threonyl-[protein] + ATP = O-phospho-L-threonyl-[protein] + ADP + H(+)</text>
        <dbReference type="Rhea" id="RHEA:46608"/>
        <dbReference type="Rhea" id="RHEA-COMP:11060"/>
        <dbReference type="Rhea" id="RHEA-COMP:11605"/>
        <dbReference type="ChEBI" id="CHEBI:15378"/>
        <dbReference type="ChEBI" id="CHEBI:30013"/>
        <dbReference type="ChEBI" id="CHEBI:30616"/>
        <dbReference type="ChEBI" id="CHEBI:61977"/>
        <dbReference type="ChEBI" id="CHEBI:456216"/>
        <dbReference type="EC" id="2.7.11.1"/>
    </reaction>
</comment>
<keyword evidence="4" id="KW-0547">Nucleotide-binding</keyword>
<evidence type="ECO:0000256" key="4">
    <source>
        <dbReference type="ARBA" id="ARBA00022741"/>
    </source>
</evidence>
<keyword evidence="6" id="KW-0067">ATP-binding</keyword>
<dbReference type="Proteomes" id="UP000815325">
    <property type="component" value="Unassembled WGS sequence"/>
</dbReference>
<evidence type="ECO:0000256" key="2">
    <source>
        <dbReference type="ARBA" id="ARBA00022527"/>
    </source>
</evidence>